<evidence type="ECO:0000256" key="7">
    <source>
        <dbReference type="ARBA" id="ARBA00023146"/>
    </source>
</evidence>
<evidence type="ECO:0000256" key="8">
    <source>
        <dbReference type="ARBA" id="ARBA00047639"/>
    </source>
</evidence>
<evidence type="ECO:0000256" key="10">
    <source>
        <dbReference type="PIRSR" id="PIRSR001549-1"/>
    </source>
</evidence>
<comment type="catalytic activity">
    <reaction evidence="8 9">
        <text>tRNA(His) + L-histidine + ATP = L-histidyl-tRNA(His) + AMP + diphosphate + H(+)</text>
        <dbReference type="Rhea" id="RHEA:17313"/>
        <dbReference type="Rhea" id="RHEA-COMP:9665"/>
        <dbReference type="Rhea" id="RHEA-COMP:9689"/>
        <dbReference type="ChEBI" id="CHEBI:15378"/>
        <dbReference type="ChEBI" id="CHEBI:30616"/>
        <dbReference type="ChEBI" id="CHEBI:33019"/>
        <dbReference type="ChEBI" id="CHEBI:57595"/>
        <dbReference type="ChEBI" id="CHEBI:78442"/>
        <dbReference type="ChEBI" id="CHEBI:78527"/>
        <dbReference type="ChEBI" id="CHEBI:456215"/>
        <dbReference type="EC" id="6.1.1.21"/>
    </reaction>
</comment>
<keyword evidence="4 9" id="KW-0547">Nucleotide-binding</keyword>
<comment type="similarity">
    <text evidence="1 9">Belongs to the class-II aminoacyl-tRNA synthetase family.</text>
</comment>
<keyword evidence="7 9" id="KW-0030">Aminoacyl-tRNA synthetase</keyword>
<feature type="binding site" evidence="10">
    <location>
        <position position="298"/>
    </location>
    <ligand>
        <name>L-histidine</name>
        <dbReference type="ChEBI" id="CHEBI:57595"/>
    </ligand>
</feature>
<dbReference type="InterPro" id="IPR006195">
    <property type="entry name" value="aa-tRNA-synth_II"/>
</dbReference>
<gene>
    <name evidence="9 12" type="primary">hisS</name>
    <name evidence="12" type="ORF">PPSIR1_29036</name>
</gene>
<protein>
    <recommendedName>
        <fullName evidence="9">Histidine--tRNA ligase</fullName>
        <ecNumber evidence="9">6.1.1.21</ecNumber>
    </recommendedName>
    <alternativeName>
        <fullName evidence="9">Histidyl-tRNA synthetase</fullName>
        <shortName evidence="9">HisRS</shortName>
    </alternativeName>
</protein>
<dbReference type="PIRSF" id="PIRSF001549">
    <property type="entry name" value="His-tRNA_synth"/>
    <property type="match status" value="1"/>
</dbReference>
<evidence type="ECO:0000256" key="9">
    <source>
        <dbReference type="HAMAP-Rule" id="MF_00127"/>
    </source>
</evidence>
<dbReference type="PANTHER" id="PTHR11476:SF7">
    <property type="entry name" value="HISTIDINE--TRNA LIGASE"/>
    <property type="match status" value="1"/>
</dbReference>
<feature type="binding site" evidence="10">
    <location>
        <position position="145"/>
    </location>
    <ligand>
        <name>L-histidine</name>
        <dbReference type="ChEBI" id="CHEBI:57595"/>
    </ligand>
</feature>
<sequence>MSKISTKPPSGMRDFLPADLVRRRAVIDVVVKAYEAHGFTPLETPAIENLSTLTGKYGEEGDQLMYRLLHRRDALRRPLEAAHAEGRPAREGELADQGLRYDLTVPLARVVAQYGQLPRFFKRYQIQPVWRADRPGRGRFREFYQCDVDIIGTESLVAEAEVCSAVASALVELGFEAFTVLINHRELLRAMIRAAGIDEALEGTALVAVDKLDKVGKQGVLTELEQRGIEAGSGAKLLDMITPPPGSGAVYNATLLSSLRERVDERGKAAIDELGTLMGLCAYNPAGDHLEFAPSLARGLGYYTGPIFEIRVPDFPSSVGGGGRYDNLVGMFGKQAIPAVGFSLGLERLIVVKDERGDFDELAIGPDLMLCWMDVDGGRVLELATKLRLAGLNVEVYPEKTKKLKKQLAYADAEGVKARFVGICGKQEIEDETLTVKHLASGEQVTLPVDAITPERLAAFVDQAVDQAGGGKPSGSTDEG</sequence>
<feature type="binding site" evidence="10">
    <location>
        <position position="131"/>
    </location>
    <ligand>
        <name>L-histidine</name>
        <dbReference type="ChEBI" id="CHEBI:57595"/>
    </ligand>
</feature>
<dbReference type="RefSeq" id="WP_006975285.1">
    <property type="nucleotide sequence ID" value="NZ_ABCS01000087.1"/>
</dbReference>
<feature type="binding site" evidence="10">
    <location>
        <begin position="302"/>
        <end position="303"/>
    </location>
    <ligand>
        <name>L-histidine</name>
        <dbReference type="ChEBI" id="CHEBI:57595"/>
    </ligand>
</feature>
<dbReference type="InterPro" id="IPR045864">
    <property type="entry name" value="aa-tRNA-synth_II/BPL/LPL"/>
</dbReference>
<keyword evidence="3 9" id="KW-0436">Ligase</keyword>
<evidence type="ECO:0000256" key="2">
    <source>
        <dbReference type="ARBA" id="ARBA00011738"/>
    </source>
</evidence>
<dbReference type="HAMAP" id="MF_00127">
    <property type="entry name" value="His_tRNA_synth"/>
    <property type="match status" value="1"/>
</dbReference>
<organism evidence="12 13">
    <name type="scientific">Plesiocystis pacifica SIR-1</name>
    <dbReference type="NCBI Taxonomy" id="391625"/>
    <lineage>
        <taxon>Bacteria</taxon>
        <taxon>Pseudomonadati</taxon>
        <taxon>Myxococcota</taxon>
        <taxon>Polyangia</taxon>
        <taxon>Nannocystales</taxon>
        <taxon>Nannocystaceae</taxon>
        <taxon>Plesiocystis</taxon>
    </lineage>
</organism>
<keyword evidence="9" id="KW-0963">Cytoplasm</keyword>
<dbReference type="GO" id="GO:0006427">
    <property type="term" value="P:histidyl-tRNA aminoacylation"/>
    <property type="evidence" value="ECO:0007669"/>
    <property type="project" value="UniProtKB-UniRule"/>
</dbReference>
<evidence type="ECO:0000313" key="13">
    <source>
        <dbReference type="Proteomes" id="UP000005801"/>
    </source>
</evidence>
<proteinExistence type="inferred from homology"/>
<dbReference type="OrthoDB" id="9800814at2"/>
<evidence type="ECO:0000259" key="11">
    <source>
        <dbReference type="PROSITE" id="PS50862"/>
    </source>
</evidence>
<dbReference type="EC" id="6.1.1.21" evidence="9"/>
<dbReference type="InterPro" id="IPR015807">
    <property type="entry name" value="His-tRNA-ligase"/>
</dbReference>
<dbReference type="Pfam" id="PF03129">
    <property type="entry name" value="HGTP_anticodon"/>
    <property type="match status" value="1"/>
</dbReference>
<dbReference type="Gene3D" id="3.40.50.800">
    <property type="entry name" value="Anticodon-binding domain"/>
    <property type="match status" value="1"/>
</dbReference>
<comment type="caution">
    <text evidence="12">The sequence shown here is derived from an EMBL/GenBank/DDBJ whole genome shotgun (WGS) entry which is preliminary data.</text>
</comment>
<dbReference type="InterPro" id="IPR004154">
    <property type="entry name" value="Anticodon-bd"/>
</dbReference>
<evidence type="ECO:0000256" key="1">
    <source>
        <dbReference type="ARBA" id="ARBA00008226"/>
    </source>
</evidence>
<feature type="binding site" evidence="10">
    <location>
        <begin position="102"/>
        <end position="104"/>
    </location>
    <ligand>
        <name>L-histidine</name>
        <dbReference type="ChEBI" id="CHEBI:57595"/>
    </ligand>
</feature>
<dbReference type="GO" id="GO:0004821">
    <property type="term" value="F:histidine-tRNA ligase activity"/>
    <property type="evidence" value="ECO:0007669"/>
    <property type="project" value="UniProtKB-UniRule"/>
</dbReference>
<dbReference type="CDD" id="cd00773">
    <property type="entry name" value="HisRS-like_core"/>
    <property type="match status" value="1"/>
</dbReference>
<keyword evidence="6 9" id="KW-0648">Protein biosynthesis</keyword>
<dbReference type="eggNOG" id="COG0124">
    <property type="taxonomic scope" value="Bacteria"/>
</dbReference>
<dbReference type="InterPro" id="IPR004516">
    <property type="entry name" value="HisRS/HisZ"/>
</dbReference>
<accession>A6GEZ5</accession>
<evidence type="ECO:0000256" key="5">
    <source>
        <dbReference type="ARBA" id="ARBA00022840"/>
    </source>
</evidence>
<dbReference type="Gene3D" id="3.30.930.10">
    <property type="entry name" value="Bira Bifunctional Protein, Domain 2"/>
    <property type="match status" value="1"/>
</dbReference>
<feature type="binding site" evidence="10">
    <location>
        <position position="149"/>
    </location>
    <ligand>
        <name>L-histidine</name>
        <dbReference type="ChEBI" id="CHEBI:57595"/>
    </ligand>
</feature>
<dbReference type="GO" id="GO:0005737">
    <property type="term" value="C:cytoplasm"/>
    <property type="evidence" value="ECO:0007669"/>
    <property type="project" value="UniProtKB-SubCell"/>
</dbReference>
<dbReference type="SUPFAM" id="SSF52954">
    <property type="entry name" value="Class II aaRS ABD-related"/>
    <property type="match status" value="1"/>
</dbReference>
<dbReference type="PANTHER" id="PTHR11476">
    <property type="entry name" value="HISTIDYL-TRNA SYNTHETASE"/>
    <property type="match status" value="1"/>
</dbReference>
<feature type="domain" description="Aminoacyl-transfer RNA synthetases class-II family profile" evidence="11">
    <location>
        <begin position="23"/>
        <end position="366"/>
    </location>
</feature>
<dbReference type="NCBIfam" id="TIGR00442">
    <property type="entry name" value="hisS"/>
    <property type="match status" value="1"/>
</dbReference>
<dbReference type="GO" id="GO:0005524">
    <property type="term" value="F:ATP binding"/>
    <property type="evidence" value="ECO:0007669"/>
    <property type="project" value="UniProtKB-UniRule"/>
</dbReference>
<comment type="subunit">
    <text evidence="2 9">Homodimer.</text>
</comment>
<dbReference type="PROSITE" id="PS50862">
    <property type="entry name" value="AA_TRNA_LIGASE_II"/>
    <property type="match status" value="1"/>
</dbReference>
<dbReference type="AlphaFoldDB" id="A6GEZ5"/>
<dbReference type="Pfam" id="PF13393">
    <property type="entry name" value="tRNA-synt_His"/>
    <property type="match status" value="1"/>
</dbReference>
<reference evidence="12 13" key="1">
    <citation type="submission" date="2007-06" db="EMBL/GenBank/DDBJ databases">
        <authorList>
            <person name="Shimkets L."/>
            <person name="Ferriera S."/>
            <person name="Johnson J."/>
            <person name="Kravitz S."/>
            <person name="Beeson K."/>
            <person name="Sutton G."/>
            <person name="Rogers Y.-H."/>
            <person name="Friedman R."/>
            <person name="Frazier M."/>
            <person name="Venter J.C."/>
        </authorList>
    </citation>
    <scope>NUCLEOTIDE SEQUENCE [LARGE SCALE GENOMIC DNA]</scope>
    <source>
        <strain evidence="12 13">SIR-1</strain>
    </source>
</reference>
<dbReference type="SUPFAM" id="SSF55681">
    <property type="entry name" value="Class II aaRS and biotin synthetases"/>
    <property type="match status" value="1"/>
</dbReference>
<evidence type="ECO:0000256" key="4">
    <source>
        <dbReference type="ARBA" id="ARBA00022741"/>
    </source>
</evidence>
<keyword evidence="13" id="KW-1185">Reference proteome</keyword>
<evidence type="ECO:0000256" key="6">
    <source>
        <dbReference type="ARBA" id="ARBA00022917"/>
    </source>
</evidence>
<dbReference type="InterPro" id="IPR036621">
    <property type="entry name" value="Anticodon-bd_dom_sf"/>
</dbReference>
<dbReference type="EMBL" id="ABCS01000087">
    <property type="protein sequence ID" value="EDM75587.1"/>
    <property type="molecule type" value="Genomic_DNA"/>
</dbReference>
<evidence type="ECO:0000256" key="3">
    <source>
        <dbReference type="ARBA" id="ARBA00022598"/>
    </source>
</evidence>
<name>A6GEZ5_9BACT</name>
<dbReference type="InterPro" id="IPR041715">
    <property type="entry name" value="HisRS-like_core"/>
</dbReference>
<keyword evidence="5 9" id="KW-0067">ATP-binding</keyword>
<evidence type="ECO:0000313" key="12">
    <source>
        <dbReference type="EMBL" id="EDM75587.1"/>
    </source>
</evidence>
<comment type="subcellular location">
    <subcellularLocation>
        <location evidence="9">Cytoplasm</location>
    </subcellularLocation>
</comment>
<dbReference type="Proteomes" id="UP000005801">
    <property type="component" value="Unassembled WGS sequence"/>
</dbReference>
<dbReference type="STRING" id="391625.PPSIR1_29036"/>